<dbReference type="SUPFAM" id="SSF47781">
    <property type="entry name" value="RuvA domain 2-like"/>
    <property type="match status" value="3"/>
</dbReference>
<dbReference type="Gene3D" id="1.10.150.310">
    <property type="entry name" value="Tex RuvX-like domain-like"/>
    <property type="match status" value="1"/>
</dbReference>
<dbReference type="Pfam" id="PF12836">
    <property type="entry name" value="HHH_3"/>
    <property type="match status" value="3"/>
</dbReference>
<dbReference type="EMBL" id="UFSX01000002">
    <property type="protein sequence ID" value="SUV43458.1"/>
    <property type="molecule type" value="Genomic_DNA"/>
</dbReference>
<dbReference type="STRING" id="483216.BACEGG_03556"/>
<evidence type="ECO:0000313" key="3">
    <source>
        <dbReference type="Proteomes" id="UP000254424"/>
    </source>
</evidence>
<dbReference type="GO" id="GO:0015628">
    <property type="term" value="P:protein secretion by the type II secretion system"/>
    <property type="evidence" value="ECO:0007669"/>
    <property type="project" value="TreeGrafter"/>
</dbReference>
<accession>A0A380Z8Y3</accession>
<gene>
    <name evidence="2" type="ORF">NCTC11155_02852</name>
</gene>
<dbReference type="RefSeq" id="WP_004292141.1">
    <property type="nucleotide sequence ID" value="NZ_CABKNQ010000017.1"/>
</dbReference>
<sequence length="310" mass="36366">MKNPFKDFLYFSRGERRGILVLIIGIIVIFLSGYIYSFQQNNRALSDKEIQLQVAALREYDHFINSMREQDKNVHSHFDKFPKHKKKTIILAPFDPNHADSTAFCRLGLPSWMAKNILLYRSKGGKFRKTEDFKKIYGLTEEQYRALAPYIYFTAEDTIRETASLYHPAPPQKDSIYKYPAGTVLDLNNADTTELKKIPGIGSGIARLIVGYRKRLGGFYKIEQLEEVHLDYHQLQAWFTVAPSEIRRINLNHAGIERLCYHPYINFYQAKAFVEYRRKRGELHNLKPFALYEEFTKSDLERLSHYVCFE</sequence>
<dbReference type="OrthoDB" id="981124at2"/>
<evidence type="ECO:0000256" key="1">
    <source>
        <dbReference type="SAM" id="Phobius"/>
    </source>
</evidence>
<dbReference type="PANTHER" id="PTHR21180">
    <property type="entry name" value="ENDONUCLEASE/EXONUCLEASE/PHOSPHATASE FAMILY DOMAIN-CONTAINING PROTEIN 1"/>
    <property type="match status" value="1"/>
</dbReference>
<protein>
    <submittedName>
        <fullName evidence="2">Helix-hairpin-helix motif protein</fullName>
    </submittedName>
</protein>
<dbReference type="Proteomes" id="UP000254424">
    <property type="component" value="Unassembled WGS sequence"/>
</dbReference>
<evidence type="ECO:0000313" key="2">
    <source>
        <dbReference type="EMBL" id="SUV43458.1"/>
    </source>
</evidence>
<keyword evidence="1" id="KW-0812">Transmembrane</keyword>
<dbReference type="InterPro" id="IPR051675">
    <property type="entry name" value="Endo/Exo/Phosphatase_dom_1"/>
</dbReference>
<keyword evidence="1" id="KW-0472">Membrane</keyword>
<organism evidence="2 3">
    <name type="scientific">Bacteroides eggerthii</name>
    <dbReference type="NCBI Taxonomy" id="28111"/>
    <lineage>
        <taxon>Bacteria</taxon>
        <taxon>Pseudomonadati</taxon>
        <taxon>Bacteroidota</taxon>
        <taxon>Bacteroidia</taxon>
        <taxon>Bacteroidales</taxon>
        <taxon>Bacteroidaceae</taxon>
        <taxon>Bacteroides</taxon>
    </lineage>
</organism>
<keyword evidence="1" id="KW-1133">Transmembrane helix</keyword>
<feature type="transmembrane region" description="Helical" evidence="1">
    <location>
        <begin position="20"/>
        <end position="38"/>
    </location>
</feature>
<dbReference type="AlphaFoldDB" id="A0A380Z8Y3"/>
<dbReference type="Gene3D" id="1.10.150.280">
    <property type="entry name" value="AF1531-like domain"/>
    <property type="match status" value="1"/>
</dbReference>
<proteinExistence type="predicted"/>
<reference evidence="2 3" key="1">
    <citation type="submission" date="2018-06" db="EMBL/GenBank/DDBJ databases">
        <authorList>
            <consortium name="Pathogen Informatics"/>
            <person name="Doyle S."/>
        </authorList>
    </citation>
    <scope>NUCLEOTIDE SEQUENCE [LARGE SCALE GENOMIC DNA]</scope>
    <source>
        <strain evidence="2 3">NCTC11155</strain>
    </source>
</reference>
<dbReference type="InterPro" id="IPR010994">
    <property type="entry name" value="RuvA_2-like"/>
</dbReference>
<dbReference type="PANTHER" id="PTHR21180:SF32">
    <property type="entry name" value="ENDONUCLEASE_EXONUCLEASE_PHOSPHATASE FAMILY DOMAIN-CONTAINING PROTEIN 1"/>
    <property type="match status" value="1"/>
</dbReference>
<name>A0A380Z8Y3_9BACE</name>
<dbReference type="GO" id="GO:0015627">
    <property type="term" value="C:type II protein secretion system complex"/>
    <property type="evidence" value="ECO:0007669"/>
    <property type="project" value="TreeGrafter"/>
</dbReference>
<dbReference type="GeneID" id="93069596"/>